<feature type="compositionally biased region" description="Low complexity" evidence="1">
    <location>
        <begin position="55"/>
        <end position="71"/>
    </location>
</feature>
<evidence type="ECO:0000313" key="2">
    <source>
        <dbReference type="EMBL" id="KAG5548213.1"/>
    </source>
</evidence>
<dbReference type="GO" id="GO:0003887">
    <property type="term" value="F:DNA-directed DNA polymerase activity"/>
    <property type="evidence" value="ECO:0007669"/>
    <property type="project" value="TreeGrafter"/>
</dbReference>
<feature type="compositionally biased region" description="Low complexity" evidence="1">
    <location>
        <begin position="19"/>
        <end position="36"/>
    </location>
</feature>
<evidence type="ECO:0000256" key="1">
    <source>
        <dbReference type="SAM" id="MobiDB-lite"/>
    </source>
</evidence>
<evidence type="ECO:0000313" key="3">
    <source>
        <dbReference type="Proteomes" id="UP000823749"/>
    </source>
</evidence>
<reference evidence="2" key="1">
    <citation type="submission" date="2020-08" db="EMBL/GenBank/DDBJ databases">
        <title>Plant Genome Project.</title>
        <authorList>
            <person name="Zhang R.-G."/>
        </authorList>
    </citation>
    <scope>NUCLEOTIDE SEQUENCE</scope>
    <source>
        <strain evidence="2">WSP0</strain>
        <tissue evidence="2">Leaf</tissue>
    </source>
</reference>
<dbReference type="AlphaFoldDB" id="A0AAV6K6V3"/>
<dbReference type="GO" id="GO:0017125">
    <property type="term" value="F:deoxycytidyl transferase activity"/>
    <property type="evidence" value="ECO:0007669"/>
    <property type="project" value="TreeGrafter"/>
</dbReference>
<dbReference type="GO" id="GO:0005634">
    <property type="term" value="C:nucleus"/>
    <property type="evidence" value="ECO:0007669"/>
    <property type="project" value="TreeGrafter"/>
</dbReference>
<proteinExistence type="predicted"/>
<dbReference type="Proteomes" id="UP000823749">
    <property type="component" value="Chromosome 5"/>
</dbReference>
<dbReference type="GO" id="GO:0042276">
    <property type="term" value="P:error-prone translesion synthesis"/>
    <property type="evidence" value="ECO:0007669"/>
    <property type="project" value="TreeGrafter"/>
</dbReference>
<sequence>MCFNSQSRSADSGSKSKRSFNSTTSNRSSNPSSNSDSSKKQKKTTQKTLGMAWGSNSRSASRSSFRNSPFSDFGSYMAVKNQKLQEQFEAEATSSSKSGSNSGKPIFQGVSIFVDGFTVPSS</sequence>
<dbReference type="GO" id="GO:0070987">
    <property type="term" value="P:error-free translesion synthesis"/>
    <property type="evidence" value="ECO:0007669"/>
    <property type="project" value="TreeGrafter"/>
</dbReference>
<accession>A0AAV6K6V3</accession>
<feature type="region of interest" description="Disordered" evidence="1">
    <location>
        <begin position="1"/>
        <end position="71"/>
    </location>
</feature>
<feature type="region of interest" description="Disordered" evidence="1">
    <location>
        <begin position="87"/>
        <end position="107"/>
    </location>
</feature>
<name>A0AAV6K6V3_9ERIC</name>
<keyword evidence="3" id="KW-1185">Reference proteome</keyword>
<feature type="compositionally biased region" description="Polar residues" evidence="1">
    <location>
        <begin position="1"/>
        <end position="13"/>
    </location>
</feature>
<feature type="compositionally biased region" description="Low complexity" evidence="1">
    <location>
        <begin position="94"/>
        <end position="104"/>
    </location>
</feature>
<comment type="caution">
    <text evidence="2">The sequence shown here is derived from an EMBL/GenBank/DDBJ whole genome shotgun (WGS) entry which is preliminary data.</text>
</comment>
<dbReference type="PANTHER" id="PTHR45990:SF1">
    <property type="entry name" value="DNA REPAIR PROTEIN REV1"/>
    <property type="match status" value="1"/>
</dbReference>
<dbReference type="EMBL" id="JACTNZ010000005">
    <property type="protein sequence ID" value="KAG5548213.1"/>
    <property type="molecule type" value="Genomic_DNA"/>
</dbReference>
<dbReference type="PANTHER" id="PTHR45990">
    <property type="entry name" value="DNA REPAIR PROTEIN REV1"/>
    <property type="match status" value="1"/>
</dbReference>
<protein>
    <submittedName>
        <fullName evidence="2">Uncharacterized protein</fullName>
    </submittedName>
</protein>
<organism evidence="2 3">
    <name type="scientific">Rhododendron griersonianum</name>
    <dbReference type="NCBI Taxonomy" id="479676"/>
    <lineage>
        <taxon>Eukaryota</taxon>
        <taxon>Viridiplantae</taxon>
        <taxon>Streptophyta</taxon>
        <taxon>Embryophyta</taxon>
        <taxon>Tracheophyta</taxon>
        <taxon>Spermatophyta</taxon>
        <taxon>Magnoliopsida</taxon>
        <taxon>eudicotyledons</taxon>
        <taxon>Gunneridae</taxon>
        <taxon>Pentapetalae</taxon>
        <taxon>asterids</taxon>
        <taxon>Ericales</taxon>
        <taxon>Ericaceae</taxon>
        <taxon>Ericoideae</taxon>
        <taxon>Rhodoreae</taxon>
        <taxon>Rhododendron</taxon>
    </lineage>
</organism>
<gene>
    <name evidence="2" type="ORF">RHGRI_013794</name>
</gene>